<evidence type="ECO:0000313" key="2">
    <source>
        <dbReference type="Proteomes" id="UP001152755"/>
    </source>
</evidence>
<protein>
    <submittedName>
        <fullName evidence="1">DUF2563 family protein</fullName>
    </submittedName>
</protein>
<dbReference type="EMBL" id="JANRHA010000012">
    <property type="protein sequence ID" value="MDG3016231.1"/>
    <property type="molecule type" value="Genomic_DNA"/>
</dbReference>
<sequence>MYVDSHRIRLGANRSHETSERLEDAARLLTGPSLPVGSFGGFPAARTAHARLAGAHHRHVGHARTQRDRIVSVADRAVATADGFDAAEEHNHALLRRSLLRR</sequence>
<dbReference type="RefSeq" id="WP_332520443.1">
    <property type="nucleotide sequence ID" value="NZ_JANRHA010000012.1"/>
</dbReference>
<reference evidence="1" key="1">
    <citation type="submission" date="2022-08" db="EMBL/GenBank/DDBJ databases">
        <title>Genome analysis of Corynebacteriales strain.</title>
        <authorList>
            <person name="Lee S.D."/>
        </authorList>
    </citation>
    <scope>NUCLEOTIDE SEQUENCE</scope>
    <source>
        <strain evidence="1">D3-21</strain>
    </source>
</reference>
<gene>
    <name evidence="1" type="ORF">NVS88_16880</name>
</gene>
<evidence type="ECO:0000313" key="1">
    <source>
        <dbReference type="EMBL" id="MDG3016231.1"/>
    </source>
</evidence>
<accession>A0A9X4M8X1</accession>
<dbReference type="Pfam" id="PF10817">
    <property type="entry name" value="DUF2563"/>
    <property type="match status" value="1"/>
</dbReference>
<dbReference type="Proteomes" id="UP001152755">
    <property type="component" value="Unassembled WGS sequence"/>
</dbReference>
<comment type="caution">
    <text evidence="1">The sequence shown here is derived from an EMBL/GenBank/DDBJ whole genome shotgun (WGS) entry which is preliminary data.</text>
</comment>
<name>A0A9X4M8X1_9ACTN</name>
<keyword evidence="2" id="KW-1185">Reference proteome</keyword>
<organism evidence="1 2">
    <name type="scientific">Speluncibacter jeojiensis</name>
    <dbReference type="NCBI Taxonomy" id="2710754"/>
    <lineage>
        <taxon>Bacteria</taxon>
        <taxon>Bacillati</taxon>
        <taxon>Actinomycetota</taxon>
        <taxon>Actinomycetes</taxon>
        <taxon>Mycobacteriales</taxon>
        <taxon>Speluncibacteraceae</taxon>
        <taxon>Speluncibacter</taxon>
    </lineage>
</organism>
<dbReference type="InterPro" id="IPR022534">
    <property type="entry name" value="DUF2563"/>
</dbReference>
<dbReference type="AlphaFoldDB" id="A0A9X4M8X1"/>
<proteinExistence type="predicted"/>